<dbReference type="InterPro" id="IPR000980">
    <property type="entry name" value="SH2"/>
</dbReference>
<keyword evidence="7" id="KW-1185">Reference proteome</keyword>
<feature type="compositionally biased region" description="Low complexity" evidence="3">
    <location>
        <begin position="268"/>
        <end position="286"/>
    </location>
</feature>
<keyword evidence="1 2" id="KW-0727">SH2 domain</keyword>
<dbReference type="PROSITE" id="PS50003">
    <property type="entry name" value="PH_DOMAIN"/>
    <property type="match status" value="1"/>
</dbReference>
<feature type="domain" description="SH2" evidence="4">
    <location>
        <begin position="314"/>
        <end position="406"/>
    </location>
</feature>
<dbReference type="InterPro" id="IPR036860">
    <property type="entry name" value="SH2_dom_sf"/>
</dbReference>
<dbReference type="PANTHER" id="PTHR15126:SF4">
    <property type="entry name" value="SH3 DOMAIN-BINDING PROTEIN 2"/>
    <property type="match status" value="1"/>
</dbReference>
<dbReference type="PROSITE" id="PS50001">
    <property type="entry name" value="SH2"/>
    <property type="match status" value="1"/>
</dbReference>
<dbReference type="SUPFAM" id="SSF50729">
    <property type="entry name" value="PH domain-like"/>
    <property type="match status" value="1"/>
</dbReference>
<dbReference type="PANTHER" id="PTHR15126">
    <property type="entry name" value="SH3-BINDING"/>
    <property type="match status" value="1"/>
</dbReference>
<dbReference type="AlphaFoldDB" id="A0AAU9XN19"/>
<gene>
    <name evidence="6" type="ORF">PMEA_00027155</name>
</gene>
<dbReference type="Gene3D" id="2.30.29.30">
    <property type="entry name" value="Pleckstrin-homology domain (PH domain)/Phosphotyrosine-binding domain (PTB)"/>
    <property type="match status" value="1"/>
</dbReference>
<protein>
    <recommendedName>
        <fullName evidence="8">SH2 domain-containing protein</fullName>
    </recommendedName>
</protein>
<dbReference type="SMART" id="SM00233">
    <property type="entry name" value="PH"/>
    <property type="match status" value="1"/>
</dbReference>
<dbReference type="Gene3D" id="3.30.505.10">
    <property type="entry name" value="SH2 domain"/>
    <property type="match status" value="1"/>
</dbReference>
<evidence type="ECO:0000259" key="4">
    <source>
        <dbReference type="PROSITE" id="PS50001"/>
    </source>
</evidence>
<dbReference type="Proteomes" id="UP001159428">
    <property type="component" value="Unassembled WGS sequence"/>
</dbReference>
<sequence length="409" mass="45972">MAKVVEPYANISAQELLSTGASCSGWVMKESTSGLRTMIKALGWPWYYMILHSGCLYLYKHSGDDNYAEVFPLTNYSVCDAQEVMKYTWAFKLINESYSMKTLFFAVDSEFDLNRWQEAITGDKKIYCCPVSEVDPAQEHRSININRTDPSCSPPALARRPNARTIPHNLELSRNDPTDVPAGQASVSNETTKVHSRPHAKVTQQQRPFSVLAGPSQENRLTQSNVPPWFGTQQEARIRPLPKRSQQKKNEPVQFFQRSLQEVEAHSPSELPSSSRSPLTASSSTPMKSETLERGAPDGQSVKSGQREDKSSLTLIHDMDSSQATKLLKDRPGVYILRKSKTKQSTMVLSVGTGDKVVHYRISYDEEQGYSLIEQGTPRFPEIKDLLSHYSSFDLPTHDLKLTVAATYR</sequence>
<comment type="caution">
    <text evidence="6">The sequence shown here is derived from an EMBL/GenBank/DDBJ whole genome shotgun (WGS) entry which is preliminary data.</text>
</comment>
<feature type="region of interest" description="Disordered" evidence="3">
    <location>
        <begin position="143"/>
        <end position="314"/>
    </location>
</feature>
<dbReference type="SUPFAM" id="SSF55550">
    <property type="entry name" value="SH2 domain"/>
    <property type="match status" value="1"/>
</dbReference>
<dbReference type="GO" id="GO:0017124">
    <property type="term" value="F:SH3 domain binding"/>
    <property type="evidence" value="ECO:0007669"/>
    <property type="project" value="TreeGrafter"/>
</dbReference>
<feature type="compositionally biased region" description="Polar residues" evidence="3">
    <location>
        <begin position="216"/>
        <end position="235"/>
    </location>
</feature>
<feature type="domain" description="PH" evidence="5">
    <location>
        <begin position="20"/>
        <end position="125"/>
    </location>
</feature>
<organism evidence="6 7">
    <name type="scientific">Pocillopora meandrina</name>
    <dbReference type="NCBI Taxonomy" id="46732"/>
    <lineage>
        <taxon>Eukaryota</taxon>
        <taxon>Metazoa</taxon>
        <taxon>Cnidaria</taxon>
        <taxon>Anthozoa</taxon>
        <taxon>Hexacorallia</taxon>
        <taxon>Scleractinia</taxon>
        <taxon>Astrocoeniina</taxon>
        <taxon>Pocilloporidae</taxon>
        <taxon>Pocillopora</taxon>
    </lineage>
</organism>
<evidence type="ECO:0008006" key="8">
    <source>
        <dbReference type="Google" id="ProtNLM"/>
    </source>
</evidence>
<dbReference type="CDD" id="cd00173">
    <property type="entry name" value="SH2"/>
    <property type="match status" value="1"/>
</dbReference>
<evidence type="ECO:0000256" key="1">
    <source>
        <dbReference type="ARBA" id="ARBA00022999"/>
    </source>
</evidence>
<dbReference type="GO" id="GO:0007165">
    <property type="term" value="P:signal transduction"/>
    <property type="evidence" value="ECO:0007669"/>
    <property type="project" value="InterPro"/>
</dbReference>
<dbReference type="SMART" id="SM00252">
    <property type="entry name" value="SH2"/>
    <property type="match status" value="1"/>
</dbReference>
<dbReference type="InterPro" id="IPR035848">
    <property type="entry name" value="SH3BP2"/>
</dbReference>
<dbReference type="InterPro" id="IPR011993">
    <property type="entry name" value="PH-like_dom_sf"/>
</dbReference>
<evidence type="ECO:0000256" key="3">
    <source>
        <dbReference type="SAM" id="MobiDB-lite"/>
    </source>
</evidence>
<evidence type="ECO:0000313" key="6">
    <source>
        <dbReference type="EMBL" id="CAH3153521.1"/>
    </source>
</evidence>
<accession>A0AAU9XN19</accession>
<evidence type="ECO:0000256" key="2">
    <source>
        <dbReference type="PROSITE-ProRule" id="PRU00191"/>
    </source>
</evidence>
<dbReference type="Pfam" id="PF00017">
    <property type="entry name" value="SH2"/>
    <property type="match status" value="1"/>
</dbReference>
<dbReference type="InterPro" id="IPR001849">
    <property type="entry name" value="PH_domain"/>
</dbReference>
<evidence type="ECO:0000313" key="7">
    <source>
        <dbReference type="Proteomes" id="UP001159428"/>
    </source>
</evidence>
<dbReference type="Pfam" id="PF00169">
    <property type="entry name" value="PH"/>
    <property type="match status" value="1"/>
</dbReference>
<proteinExistence type="predicted"/>
<dbReference type="EMBL" id="CALNXJ010000053">
    <property type="protein sequence ID" value="CAH3153521.1"/>
    <property type="molecule type" value="Genomic_DNA"/>
</dbReference>
<evidence type="ECO:0000259" key="5">
    <source>
        <dbReference type="PROSITE" id="PS50003"/>
    </source>
</evidence>
<reference evidence="6 7" key="1">
    <citation type="submission" date="2022-05" db="EMBL/GenBank/DDBJ databases">
        <authorList>
            <consortium name="Genoscope - CEA"/>
            <person name="William W."/>
        </authorList>
    </citation>
    <scope>NUCLEOTIDE SEQUENCE [LARGE SCALE GENOMIC DNA]</scope>
</reference>
<name>A0AAU9XN19_9CNID</name>